<evidence type="ECO:0000256" key="3">
    <source>
        <dbReference type="ARBA" id="ARBA00022741"/>
    </source>
</evidence>
<dbReference type="SUPFAM" id="SSF81891">
    <property type="entry name" value="Poly A polymerase C-terminal region-like"/>
    <property type="match status" value="1"/>
</dbReference>
<dbReference type="Gene3D" id="3.30.460.10">
    <property type="entry name" value="Beta Polymerase, domain 2"/>
    <property type="match status" value="1"/>
</dbReference>
<evidence type="ECO:0000259" key="12">
    <source>
        <dbReference type="Pfam" id="PF12627"/>
    </source>
</evidence>
<evidence type="ECO:0000313" key="14">
    <source>
        <dbReference type="Proteomes" id="UP000033070"/>
    </source>
</evidence>
<dbReference type="InterPro" id="IPR043519">
    <property type="entry name" value="NT_sf"/>
</dbReference>
<name>A0A2Z6GEA3_9PROT</name>
<dbReference type="GO" id="GO:1990817">
    <property type="term" value="F:poly(A) RNA polymerase activity"/>
    <property type="evidence" value="ECO:0007669"/>
    <property type="project" value="UniProtKB-UniRule"/>
</dbReference>
<dbReference type="Proteomes" id="UP000033070">
    <property type="component" value="Chromosome"/>
</dbReference>
<dbReference type="RefSeq" id="WP_062626280.1">
    <property type="nucleotide sequence ID" value="NZ_AP018738.1"/>
</dbReference>
<dbReference type="GO" id="GO:0006397">
    <property type="term" value="P:mRNA processing"/>
    <property type="evidence" value="ECO:0007669"/>
    <property type="project" value="UniProtKB-KW"/>
</dbReference>
<feature type="active site" evidence="7">
    <location>
        <position position="73"/>
    </location>
</feature>
<dbReference type="InterPro" id="IPR002646">
    <property type="entry name" value="PolA_pol_head_dom"/>
</dbReference>
<keyword evidence="1 7" id="KW-0507">mRNA processing</keyword>
<evidence type="ECO:0000313" key="13">
    <source>
        <dbReference type="EMBL" id="BBE51629.1"/>
    </source>
</evidence>
<dbReference type="CDD" id="cd05398">
    <property type="entry name" value="NT_ClassII-CCAase"/>
    <property type="match status" value="1"/>
</dbReference>
<dbReference type="GO" id="GO:0003723">
    <property type="term" value="F:RNA binding"/>
    <property type="evidence" value="ECO:0007669"/>
    <property type="project" value="UniProtKB-UniRule"/>
</dbReference>
<comment type="similarity">
    <text evidence="7 8">Belongs to the tRNA nucleotidyltransferase/poly(A) polymerase family.</text>
</comment>
<keyword evidence="6 7" id="KW-0804">Transcription</keyword>
<evidence type="ECO:0000256" key="5">
    <source>
        <dbReference type="ARBA" id="ARBA00022884"/>
    </source>
</evidence>
<evidence type="ECO:0000256" key="7">
    <source>
        <dbReference type="HAMAP-Rule" id="MF_00957"/>
    </source>
</evidence>
<evidence type="ECO:0000259" key="11">
    <source>
        <dbReference type="Pfam" id="PF12626"/>
    </source>
</evidence>
<dbReference type="STRING" id="1188319.OYT1_01095"/>
<sequence length="452" mass="51650">MIRKLFKRVFGRSAKAKSVGMSHAIPFAEHGVSRDGISYGAKRVTDGLQAAGFKAYVVGGAVRDLLLKRDPKDFDVATDATPEEVKRVFRRAHIIGRRFRLVHVMFGQETVEVSTFRRALEAEEAQTDAHGRILRDNEFGNMEQDAARRDFTANGLFYDPTTQEIFDYHHGVDDVRANVLRMIGDPATRYREDPVRMLRAVRLSAKLGMTIDPATAQPIFGMKELLSNVPEARLLDEMLKLLLSGHAVECIKKLRAMHLHHGLLPMLDVILEQPMGERFVMLALENTDQRIRDDKPTSPAFLFAALLWHEVLTVWNKRMESGERSLPALNEAMEIVLERQRKKLAIPRRYDVTMKELWLLQPRLEQRSGQRPYRLLEQPRFRGAYDFLVLRCRSGEADAELGEWWDEFQDASDERRAEMLMPDNGLAAKKKRRRRKKPANGAPAATPDAVAE</sequence>
<evidence type="ECO:0000256" key="2">
    <source>
        <dbReference type="ARBA" id="ARBA00022679"/>
    </source>
</evidence>
<feature type="domain" description="tRNA nucleotidyltransferase/poly(A) polymerase RNA and SrmB- binding" evidence="12">
    <location>
        <begin position="208"/>
        <end position="269"/>
    </location>
</feature>
<gene>
    <name evidence="7" type="primary">pcnB</name>
    <name evidence="13" type="ORF">OYT1_ch2104</name>
</gene>
<evidence type="ECO:0000256" key="1">
    <source>
        <dbReference type="ARBA" id="ARBA00022664"/>
    </source>
</evidence>
<dbReference type="EC" id="2.7.7.19" evidence="7"/>
<feature type="active site" evidence="7">
    <location>
        <position position="150"/>
    </location>
</feature>
<dbReference type="Pfam" id="PF12626">
    <property type="entry name" value="PolyA_pol_arg_C"/>
    <property type="match status" value="1"/>
</dbReference>
<feature type="active site" evidence="7">
    <location>
        <position position="75"/>
    </location>
</feature>
<dbReference type="Gene3D" id="1.10.3090.10">
    <property type="entry name" value="cca-adding enzyme, domain 2"/>
    <property type="match status" value="1"/>
</dbReference>
<dbReference type="Pfam" id="PF12627">
    <property type="entry name" value="PolyA_pol_RNAbd"/>
    <property type="match status" value="1"/>
</dbReference>
<dbReference type="OrthoDB" id="9805698at2"/>
<keyword evidence="3 7" id="KW-0547">Nucleotide-binding</keyword>
<dbReference type="GO" id="GO:0043633">
    <property type="term" value="P:polyadenylation-dependent RNA catabolic process"/>
    <property type="evidence" value="ECO:0007669"/>
    <property type="project" value="InterPro"/>
</dbReference>
<keyword evidence="2 7" id="KW-0808">Transferase</keyword>
<protein>
    <recommendedName>
        <fullName evidence="7">Poly(A) polymerase I</fullName>
        <shortName evidence="7">PAP I</shortName>
        <ecNumber evidence="7">2.7.7.19</ecNumber>
    </recommendedName>
</protein>
<feature type="region of interest" description="Disordered" evidence="9">
    <location>
        <begin position="416"/>
        <end position="452"/>
    </location>
</feature>
<organism evidence="13 14">
    <name type="scientific">Ferriphaselus amnicola</name>
    <dbReference type="NCBI Taxonomy" id="1188319"/>
    <lineage>
        <taxon>Bacteria</taxon>
        <taxon>Pseudomonadati</taxon>
        <taxon>Pseudomonadota</taxon>
        <taxon>Betaproteobacteria</taxon>
        <taxon>Nitrosomonadales</taxon>
        <taxon>Gallionellaceae</taxon>
        <taxon>Ferriphaselus</taxon>
    </lineage>
</organism>
<accession>A0A2Z6GEA3</accession>
<keyword evidence="5 7" id="KW-0694">RNA-binding</keyword>
<evidence type="ECO:0000259" key="10">
    <source>
        <dbReference type="Pfam" id="PF01743"/>
    </source>
</evidence>
<feature type="domain" description="Polymerase A arginine-rich C-terminal" evidence="11">
    <location>
        <begin position="322"/>
        <end position="437"/>
    </location>
</feature>
<evidence type="ECO:0000256" key="9">
    <source>
        <dbReference type="SAM" id="MobiDB-lite"/>
    </source>
</evidence>
<dbReference type="AlphaFoldDB" id="A0A2Z6GEA3"/>
<dbReference type="InterPro" id="IPR010206">
    <property type="entry name" value="PolA_pol_I"/>
</dbReference>
<feature type="compositionally biased region" description="Basic residues" evidence="9">
    <location>
        <begin position="428"/>
        <end position="438"/>
    </location>
</feature>
<keyword evidence="4 7" id="KW-0067">ATP-binding</keyword>
<comment type="function">
    <text evidence="7">Adds poly(A) tail to the 3' end of many RNAs, which usually targets these RNAs for decay. Plays a significant role in the global control of gene expression, through influencing the rate of transcript degradation, and in the general RNA quality control.</text>
</comment>
<dbReference type="InterPro" id="IPR025866">
    <property type="entry name" value="PolyA_pol_arg_C_dom"/>
</dbReference>
<dbReference type="PANTHER" id="PTHR43051">
    <property type="entry name" value="POLYNUCLEOTIDE ADENYLYLTRANSFERASE FAMILY PROTEIN"/>
    <property type="match status" value="1"/>
</dbReference>
<dbReference type="InterPro" id="IPR032828">
    <property type="entry name" value="PolyA_RNA-bd"/>
</dbReference>
<dbReference type="Pfam" id="PF01743">
    <property type="entry name" value="PolyA_pol"/>
    <property type="match status" value="1"/>
</dbReference>
<evidence type="ECO:0000256" key="8">
    <source>
        <dbReference type="RuleBase" id="RU003953"/>
    </source>
</evidence>
<feature type="domain" description="Poly A polymerase head" evidence="10">
    <location>
        <begin position="55"/>
        <end position="181"/>
    </location>
</feature>
<dbReference type="HAMAP" id="MF_00957">
    <property type="entry name" value="PolyA_pol"/>
    <property type="match status" value="1"/>
</dbReference>
<evidence type="ECO:0000256" key="4">
    <source>
        <dbReference type="ARBA" id="ARBA00022840"/>
    </source>
</evidence>
<dbReference type="KEGG" id="fam:OYT1_ch2104"/>
<dbReference type="SUPFAM" id="SSF81301">
    <property type="entry name" value="Nucleotidyltransferase"/>
    <property type="match status" value="1"/>
</dbReference>
<reference evidence="13 14" key="1">
    <citation type="submission" date="2018-06" db="EMBL/GenBank/DDBJ databases">
        <title>OYT1 Genome Sequencing.</title>
        <authorList>
            <person name="Kato S."/>
            <person name="Itoh T."/>
            <person name="Ohkuma M."/>
        </authorList>
    </citation>
    <scope>NUCLEOTIDE SEQUENCE [LARGE SCALE GENOMIC DNA]</scope>
    <source>
        <strain evidence="13 14">OYT1</strain>
    </source>
</reference>
<dbReference type="EMBL" id="AP018738">
    <property type="protein sequence ID" value="BBE51629.1"/>
    <property type="molecule type" value="Genomic_DNA"/>
</dbReference>
<proteinExistence type="inferred from homology"/>
<dbReference type="NCBIfam" id="TIGR01942">
    <property type="entry name" value="pcnB"/>
    <property type="match status" value="1"/>
</dbReference>
<keyword evidence="14" id="KW-1185">Reference proteome</keyword>
<comment type="catalytic activity">
    <reaction evidence="7">
        <text>RNA(n) + ATP = RNA(n)-3'-adenine ribonucleotide + diphosphate</text>
        <dbReference type="Rhea" id="RHEA:11332"/>
        <dbReference type="Rhea" id="RHEA-COMP:14527"/>
        <dbReference type="Rhea" id="RHEA-COMP:17347"/>
        <dbReference type="ChEBI" id="CHEBI:30616"/>
        <dbReference type="ChEBI" id="CHEBI:33019"/>
        <dbReference type="ChEBI" id="CHEBI:140395"/>
        <dbReference type="ChEBI" id="CHEBI:173115"/>
        <dbReference type="EC" id="2.7.7.19"/>
    </reaction>
</comment>
<dbReference type="InterPro" id="IPR052191">
    <property type="entry name" value="tRNA_ntf/polyA_polymerase_I"/>
</dbReference>
<dbReference type="GO" id="GO:0005524">
    <property type="term" value="F:ATP binding"/>
    <property type="evidence" value="ECO:0007669"/>
    <property type="project" value="UniProtKB-UniRule"/>
</dbReference>
<dbReference type="PANTHER" id="PTHR43051:SF1">
    <property type="entry name" value="POLYNUCLEOTIDE ADENYLYLTRANSFERASE FAMILY PROTEIN"/>
    <property type="match status" value="1"/>
</dbReference>
<evidence type="ECO:0000256" key="6">
    <source>
        <dbReference type="ARBA" id="ARBA00023163"/>
    </source>
</evidence>